<proteinExistence type="predicted"/>
<sequence>MTPAKFVNSLSIIQHRRIQINNQYVGLYCVISNILCSLLT</sequence>
<reference evidence="1" key="1">
    <citation type="submission" date="2014-11" db="EMBL/GenBank/DDBJ databases">
        <authorList>
            <person name="Amaro Gonzalez C."/>
        </authorList>
    </citation>
    <scope>NUCLEOTIDE SEQUENCE</scope>
</reference>
<name>A0A0E9QDN3_ANGAN</name>
<reference evidence="1" key="2">
    <citation type="journal article" date="2015" name="Fish Shellfish Immunol.">
        <title>Early steps in the European eel (Anguilla anguilla)-Vibrio vulnificus interaction in the gills: Role of the RtxA13 toxin.</title>
        <authorList>
            <person name="Callol A."/>
            <person name="Pajuelo D."/>
            <person name="Ebbesson L."/>
            <person name="Teles M."/>
            <person name="MacKenzie S."/>
            <person name="Amaro C."/>
        </authorList>
    </citation>
    <scope>NUCLEOTIDE SEQUENCE</scope>
</reference>
<evidence type="ECO:0000313" key="1">
    <source>
        <dbReference type="EMBL" id="JAH14884.1"/>
    </source>
</evidence>
<dbReference type="EMBL" id="GBXM01093693">
    <property type="protein sequence ID" value="JAH14884.1"/>
    <property type="molecule type" value="Transcribed_RNA"/>
</dbReference>
<accession>A0A0E9QDN3</accession>
<dbReference type="AlphaFoldDB" id="A0A0E9QDN3"/>
<organism evidence="1">
    <name type="scientific">Anguilla anguilla</name>
    <name type="common">European freshwater eel</name>
    <name type="synonym">Muraena anguilla</name>
    <dbReference type="NCBI Taxonomy" id="7936"/>
    <lineage>
        <taxon>Eukaryota</taxon>
        <taxon>Metazoa</taxon>
        <taxon>Chordata</taxon>
        <taxon>Craniata</taxon>
        <taxon>Vertebrata</taxon>
        <taxon>Euteleostomi</taxon>
        <taxon>Actinopterygii</taxon>
        <taxon>Neopterygii</taxon>
        <taxon>Teleostei</taxon>
        <taxon>Anguilliformes</taxon>
        <taxon>Anguillidae</taxon>
        <taxon>Anguilla</taxon>
    </lineage>
</organism>
<protein>
    <submittedName>
        <fullName evidence="1">Uncharacterized protein</fullName>
    </submittedName>
</protein>